<dbReference type="InterPro" id="IPR001878">
    <property type="entry name" value="Znf_CCHC"/>
</dbReference>
<dbReference type="EMBL" id="QUSF01000188">
    <property type="protein sequence ID" value="RLV88255.1"/>
    <property type="molecule type" value="Genomic_DNA"/>
</dbReference>
<feature type="domain" description="CCHC-type" evidence="2">
    <location>
        <begin position="353"/>
        <end position="369"/>
    </location>
</feature>
<reference evidence="3 4" key="1">
    <citation type="journal article" date="2018" name="Proc. R. Soc. B">
        <title>A non-coding region near Follistatin controls head colour polymorphism in the Gouldian finch.</title>
        <authorList>
            <person name="Toomey M.B."/>
            <person name="Marques C.I."/>
            <person name="Andrade P."/>
            <person name="Araujo P.M."/>
            <person name="Sabatino S."/>
            <person name="Gazda M.A."/>
            <person name="Afonso S."/>
            <person name="Lopes R.J."/>
            <person name="Corbo J.C."/>
            <person name="Carneiro M."/>
        </authorList>
    </citation>
    <scope>NUCLEOTIDE SEQUENCE [LARGE SCALE GENOMIC DNA]</scope>
    <source>
        <strain evidence="3">Red01</strain>
        <tissue evidence="3">Muscle</tissue>
    </source>
</reference>
<dbReference type="InterPro" id="IPR008919">
    <property type="entry name" value="Retrov_capsid_N"/>
</dbReference>
<proteinExistence type="predicted"/>
<evidence type="ECO:0000259" key="2">
    <source>
        <dbReference type="SMART" id="SM00343"/>
    </source>
</evidence>
<keyword evidence="4" id="KW-1185">Reference proteome</keyword>
<evidence type="ECO:0000313" key="4">
    <source>
        <dbReference type="Proteomes" id="UP000276834"/>
    </source>
</evidence>
<dbReference type="SUPFAM" id="SSF47943">
    <property type="entry name" value="Retrovirus capsid protein, N-terminal core domain"/>
    <property type="match status" value="1"/>
</dbReference>
<dbReference type="SMART" id="SM00343">
    <property type="entry name" value="ZnF_C2HC"/>
    <property type="match status" value="1"/>
</dbReference>
<protein>
    <recommendedName>
        <fullName evidence="2">CCHC-type domain-containing protein</fullName>
    </recommendedName>
</protein>
<dbReference type="Gene3D" id="1.10.375.10">
    <property type="entry name" value="Human Immunodeficiency Virus Type 1 Capsid Protein"/>
    <property type="match status" value="1"/>
</dbReference>
<feature type="compositionally biased region" description="Pro residues" evidence="1">
    <location>
        <begin position="50"/>
        <end position="72"/>
    </location>
</feature>
<gene>
    <name evidence="3" type="ORF">DV515_00015504</name>
</gene>
<dbReference type="Gene3D" id="4.10.60.10">
    <property type="entry name" value="Zinc finger, CCHC-type"/>
    <property type="match status" value="1"/>
</dbReference>
<dbReference type="InterPro" id="IPR036875">
    <property type="entry name" value="Znf_CCHC_sf"/>
</dbReference>
<dbReference type="Proteomes" id="UP000276834">
    <property type="component" value="Unassembled WGS sequence"/>
</dbReference>
<feature type="region of interest" description="Disordered" evidence="1">
    <location>
        <begin position="316"/>
        <end position="339"/>
    </location>
</feature>
<accession>A0A3L8RWK4</accession>
<dbReference type="GO" id="GO:0008270">
    <property type="term" value="F:zinc ion binding"/>
    <property type="evidence" value="ECO:0007669"/>
    <property type="project" value="InterPro"/>
</dbReference>
<dbReference type="InterPro" id="IPR003036">
    <property type="entry name" value="Gag_P30"/>
</dbReference>
<evidence type="ECO:0000256" key="1">
    <source>
        <dbReference type="SAM" id="MobiDB-lite"/>
    </source>
</evidence>
<evidence type="ECO:0000313" key="3">
    <source>
        <dbReference type="EMBL" id="RLV88255.1"/>
    </source>
</evidence>
<organism evidence="3 4">
    <name type="scientific">Chloebia gouldiae</name>
    <name type="common">Gouldian finch</name>
    <name type="synonym">Erythrura gouldiae</name>
    <dbReference type="NCBI Taxonomy" id="44316"/>
    <lineage>
        <taxon>Eukaryota</taxon>
        <taxon>Metazoa</taxon>
        <taxon>Chordata</taxon>
        <taxon>Craniata</taxon>
        <taxon>Vertebrata</taxon>
        <taxon>Euteleostomi</taxon>
        <taxon>Archelosauria</taxon>
        <taxon>Archosauria</taxon>
        <taxon>Dinosauria</taxon>
        <taxon>Saurischia</taxon>
        <taxon>Theropoda</taxon>
        <taxon>Coelurosauria</taxon>
        <taxon>Aves</taxon>
        <taxon>Neognathae</taxon>
        <taxon>Neoaves</taxon>
        <taxon>Telluraves</taxon>
        <taxon>Australaves</taxon>
        <taxon>Passeriformes</taxon>
        <taxon>Passeroidea</taxon>
        <taxon>Passeridae</taxon>
        <taxon>Chloebia</taxon>
    </lineage>
</organism>
<dbReference type="GO" id="GO:0003676">
    <property type="term" value="F:nucleic acid binding"/>
    <property type="evidence" value="ECO:0007669"/>
    <property type="project" value="InterPro"/>
</dbReference>
<dbReference type="SUPFAM" id="SSF57756">
    <property type="entry name" value="Retrovirus zinc finger-like domains"/>
    <property type="match status" value="1"/>
</dbReference>
<feature type="compositionally biased region" description="Acidic residues" evidence="1">
    <location>
        <begin position="92"/>
        <end position="105"/>
    </location>
</feature>
<feature type="compositionally biased region" description="Polar residues" evidence="1">
    <location>
        <begin position="1"/>
        <end position="13"/>
    </location>
</feature>
<comment type="caution">
    <text evidence="3">The sequence shown here is derived from an EMBL/GenBank/DDBJ whole genome shotgun (WGS) entry which is preliminary data.</text>
</comment>
<dbReference type="AlphaFoldDB" id="A0A3L8RWK4"/>
<dbReference type="OrthoDB" id="9422159at2759"/>
<dbReference type="Pfam" id="PF02093">
    <property type="entry name" value="Gag_p30"/>
    <property type="match status" value="1"/>
</dbReference>
<dbReference type="GO" id="GO:0019068">
    <property type="term" value="P:virion assembly"/>
    <property type="evidence" value="ECO:0007669"/>
    <property type="project" value="InterPro"/>
</dbReference>
<dbReference type="PANTHER" id="PTHR33166">
    <property type="entry name" value="GAG_P30 DOMAIN-CONTAINING PROTEIN"/>
    <property type="match status" value="1"/>
</dbReference>
<name>A0A3L8RWK4_CHLGU</name>
<sequence length="394" mass="44513">MRGHTVQHNSTLSRRNDTDVDLQVAPTRPREPNPILPAPTPTSSLASPSPILPSPISPTQPFSPYPPLPPSSDPSSLGDDLNLTVIHRRGEDESEGDSESGDESESVIPISHRTRSRSKPAPVLARKDLDWDDVQVLLDTLMDSTEKEMVLKAAKERAREDIRNRLVMGTLDDNFPTKDPGWDPNAPGHMQRLKKYQEWVQIGVQNAVPKTINWSKLYDIRQEKKESPTAFLEWLKEAARKYTDLQIDMPQAKIQLALIFLGQSQDDIRRKLQKLEGEELRNLDKLLEEAWKVYSNREKEINKRQQQNLLAVIQGKGNQGMRGRGRGGHGVGRGGELGRGHGRTAVPKLRFNQCAFCKQKGHWKNECPNWFYQGNQPSQDLNTAKLMVLGEYSD</sequence>
<dbReference type="InterPro" id="IPR050462">
    <property type="entry name" value="Retroviral_Gag-Pol_poly"/>
</dbReference>
<feature type="region of interest" description="Disordered" evidence="1">
    <location>
        <begin position="1"/>
        <end position="122"/>
    </location>
</feature>
<feature type="compositionally biased region" description="Gly residues" evidence="1">
    <location>
        <begin position="317"/>
        <end position="337"/>
    </location>
</feature>